<keyword evidence="3 9" id="KW-1133">Transmembrane helix</keyword>
<protein>
    <recommendedName>
        <fullName evidence="10">G-protein coupled receptors family 1 profile domain-containing protein</fullName>
    </recommendedName>
</protein>
<dbReference type="SUPFAM" id="SSF81321">
    <property type="entry name" value="Family A G protein-coupled receptor-like"/>
    <property type="match status" value="1"/>
</dbReference>
<dbReference type="PANTHER" id="PTHR24243">
    <property type="entry name" value="G-PROTEIN COUPLED RECEPTOR"/>
    <property type="match status" value="1"/>
</dbReference>
<dbReference type="Pfam" id="PF00001">
    <property type="entry name" value="7tm_1"/>
    <property type="match status" value="1"/>
</dbReference>
<evidence type="ECO:0000313" key="12">
    <source>
        <dbReference type="Proteomes" id="UP001163046"/>
    </source>
</evidence>
<dbReference type="AlphaFoldDB" id="A0A9W9YK96"/>
<dbReference type="EMBL" id="MU827331">
    <property type="protein sequence ID" value="KAJ7354890.1"/>
    <property type="molecule type" value="Genomic_DNA"/>
</dbReference>
<keyword evidence="7 8" id="KW-0807">Transducer</keyword>
<dbReference type="GO" id="GO:0004930">
    <property type="term" value="F:G protein-coupled receptor activity"/>
    <property type="evidence" value="ECO:0007669"/>
    <property type="project" value="UniProtKB-KW"/>
</dbReference>
<feature type="transmembrane region" description="Helical" evidence="9">
    <location>
        <begin position="271"/>
        <end position="293"/>
    </location>
</feature>
<keyword evidence="2 8" id="KW-0812">Transmembrane</keyword>
<comment type="similarity">
    <text evidence="8">Belongs to the G-protein coupled receptor 1 family.</text>
</comment>
<evidence type="ECO:0000256" key="9">
    <source>
        <dbReference type="SAM" id="Phobius"/>
    </source>
</evidence>
<feature type="transmembrane region" description="Helical" evidence="9">
    <location>
        <begin position="31"/>
        <end position="54"/>
    </location>
</feature>
<gene>
    <name evidence="11" type="ORF">OS493_029447</name>
</gene>
<dbReference type="InterPro" id="IPR017452">
    <property type="entry name" value="GPCR_Rhodpsn_7TM"/>
</dbReference>
<organism evidence="11 12">
    <name type="scientific">Desmophyllum pertusum</name>
    <dbReference type="NCBI Taxonomy" id="174260"/>
    <lineage>
        <taxon>Eukaryota</taxon>
        <taxon>Metazoa</taxon>
        <taxon>Cnidaria</taxon>
        <taxon>Anthozoa</taxon>
        <taxon>Hexacorallia</taxon>
        <taxon>Scleractinia</taxon>
        <taxon>Caryophylliina</taxon>
        <taxon>Caryophylliidae</taxon>
        <taxon>Desmophyllum</taxon>
    </lineage>
</organism>
<feature type="transmembrane region" description="Helical" evidence="9">
    <location>
        <begin position="233"/>
        <end position="251"/>
    </location>
</feature>
<dbReference type="GO" id="GO:0016020">
    <property type="term" value="C:membrane"/>
    <property type="evidence" value="ECO:0007669"/>
    <property type="project" value="UniProtKB-SubCell"/>
</dbReference>
<keyword evidence="12" id="KW-1185">Reference proteome</keyword>
<feature type="domain" description="G-protein coupled receptors family 1 profile" evidence="10">
    <location>
        <begin position="45"/>
        <end position="290"/>
    </location>
</feature>
<name>A0A9W9YK96_9CNID</name>
<dbReference type="PRINTS" id="PR00237">
    <property type="entry name" value="GPCRRHODOPSN"/>
</dbReference>
<accession>A0A9W9YK96</accession>
<dbReference type="Proteomes" id="UP001163046">
    <property type="component" value="Unassembled WGS sequence"/>
</dbReference>
<evidence type="ECO:0000313" key="11">
    <source>
        <dbReference type="EMBL" id="KAJ7354890.1"/>
    </source>
</evidence>
<evidence type="ECO:0000256" key="4">
    <source>
        <dbReference type="ARBA" id="ARBA00023040"/>
    </source>
</evidence>
<keyword evidence="5 9" id="KW-0472">Membrane</keyword>
<reference evidence="11" key="1">
    <citation type="submission" date="2023-01" db="EMBL/GenBank/DDBJ databases">
        <title>Genome assembly of the deep-sea coral Lophelia pertusa.</title>
        <authorList>
            <person name="Herrera S."/>
            <person name="Cordes E."/>
        </authorList>
    </citation>
    <scope>NUCLEOTIDE SEQUENCE</scope>
    <source>
        <strain evidence="11">USNM1676648</strain>
        <tissue evidence="11">Polyp</tissue>
    </source>
</reference>
<dbReference type="PROSITE" id="PS50262">
    <property type="entry name" value="G_PROTEIN_RECEP_F1_2"/>
    <property type="match status" value="1"/>
</dbReference>
<feature type="transmembrane region" description="Helical" evidence="9">
    <location>
        <begin position="98"/>
        <end position="116"/>
    </location>
</feature>
<evidence type="ECO:0000256" key="2">
    <source>
        <dbReference type="ARBA" id="ARBA00022692"/>
    </source>
</evidence>
<keyword evidence="6 8" id="KW-0675">Receptor</keyword>
<feature type="transmembrane region" description="Helical" evidence="9">
    <location>
        <begin position="66"/>
        <end position="86"/>
    </location>
</feature>
<dbReference type="OrthoDB" id="5959563at2759"/>
<feature type="transmembrane region" description="Helical" evidence="9">
    <location>
        <begin position="180"/>
        <end position="201"/>
    </location>
</feature>
<sequence>MALNSTMMTNPTNTTPVMEEPLNSIVDRDSVILVSILIVLFGMVGNGLICYGFCRFHQLRTLTNYFVLNLAIADLLLICALAAWIIQDLRGNPPNERYLIALLINIDLLCFSASMLNMTAVSVDRYCAVIYPFAYEQIITKSRAHKATVLIWTYSLVMAGIGVMRFLVDEMDNSDKIFVTVLSAISFVLPAMIIIFTHLSISRVAWRTKRQSRQDLPDVEGARGKEITQSLKLSFNTLVILVPMVTAWGIFYGVTVLEAHCMNCVQLSSAFSVTVGLLPHVAAAIDPIVYILVTRDLRLKLCYCC</sequence>
<dbReference type="InterPro" id="IPR000276">
    <property type="entry name" value="GPCR_Rhodpsn"/>
</dbReference>
<proteinExistence type="inferred from homology"/>
<evidence type="ECO:0000256" key="1">
    <source>
        <dbReference type="ARBA" id="ARBA00004141"/>
    </source>
</evidence>
<evidence type="ECO:0000256" key="8">
    <source>
        <dbReference type="RuleBase" id="RU000688"/>
    </source>
</evidence>
<comment type="caution">
    <text evidence="11">The sequence shown here is derived from an EMBL/GenBank/DDBJ whole genome shotgun (WGS) entry which is preliminary data.</text>
</comment>
<evidence type="ECO:0000256" key="5">
    <source>
        <dbReference type="ARBA" id="ARBA00023136"/>
    </source>
</evidence>
<evidence type="ECO:0000256" key="6">
    <source>
        <dbReference type="ARBA" id="ARBA00023170"/>
    </source>
</evidence>
<evidence type="ECO:0000256" key="7">
    <source>
        <dbReference type="ARBA" id="ARBA00023224"/>
    </source>
</evidence>
<comment type="subcellular location">
    <subcellularLocation>
        <location evidence="1">Membrane</location>
        <topology evidence="1">Multi-pass membrane protein</topology>
    </subcellularLocation>
</comment>
<keyword evidence="4 8" id="KW-0297">G-protein coupled receptor</keyword>
<evidence type="ECO:0000256" key="3">
    <source>
        <dbReference type="ARBA" id="ARBA00022989"/>
    </source>
</evidence>
<dbReference type="PANTHER" id="PTHR24243:SF208">
    <property type="entry name" value="PYROKININ-1 RECEPTOR"/>
    <property type="match status" value="1"/>
</dbReference>
<dbReference type="PROSITE" id="PS00237">
    <property type="entry name" value="G_PROTEIN_RECEP_F1_1"/>
    <property type="match status" value="1"/>
</dbReference>
<dbReference type="Gene3D" id="1.20.1070.10">
    <property type="entry name" value="Rhodopsin 7-helix transmembrane proteins"/>
    <property type="match status" value="1"/>
</dbReference>
<evidence type="ECO:0000259" key="10">
    <source>
        <dbReference type="PROSITE" id="PS50262"/>
    </source>
</evidence>
<feature type="transmembrane region" description="Helical" evidence="9">
    <location>
        <begin position="149"/>
        <end position="168"/>
    </location>
</feature>